<organism evidence="5 6">
    <name type="scientific">Methyloradius palustris</name>
    <dbReference type="NCBI Taxonomy" id="2778876"/>
    <lineage>
        <taxon>Bacteria</taxon>
        <taxon>Pseudomonadati</taxon>
        <taxon>Pseudomonadota</taxon>
        <taxon>Betaproteobacteria</taxon>
        <taxon>Nitrosomonadales</taxon>
        <taxon>Methylophilaceae</taxon>
        <taxon>Methyloradius</taxon>
    </lineage>
</organism>
<keyword evidence="2" id="KW-0479">Metal-binding</keyword>
<gene>
    <name evidence="5" type="ORF">ZMTM_23790</name>
</gene>
<keyword evidence="6" id="KW-1185">Reference proteome</keyword>
<keyword evidence="3" id="KW-0408">Iron</keyword>
<comment type="cofactor">
    <cofactor evidence="1">
        <name>FMN</name>
        <dbReference type="ChEBI" id="CHEBI:58210"/>
    </cofactor>
</comment>
<evidence type="ECO:0000256" key="3">
    <source>
        <dbReference type="ARBA" id="ARBA00023004"/>
    </source>
</evidence>
<dbReference type="InterPro" id="IPR036249">
    <property type="entry name" value="Thioredoxin-like_sf"/>
</dbReference>
<dbReference type="PANTHER" id="PTHR43578">
    <property type="entry name" value="NADH-QUINONE OXIDOREDUCTASE SUBUNIT F"/>
    <property type="match status" value="1"/>
</dbReference>
<protein>
    <submittedName>
        <fullName evidence="5">Ferredoxin</fullName>
    </submittedName>
</protein>
<dbReference type="GO" id="GO:0051536">
    <property type="term" value="F:iron-sulfur cluster binding"/>
    <property type="evidence" value="ECO:0007669"/>
    <property type="project" value="UniProtKB-KW"/>
</dbReference>
<evidence type="ECO:0000256" key="4">
    <source>
        <dbReference type="ARBA" id="ARBA00023014"/>
    </source>
</evidence>
<evidence type="ECO:0000256" key="2">
    <source>
        <dbReference type="ARBA" id="ARBA00022723"/>
    </source>
</evidence>
<dbReference type="AlphaFoldDB" id="A0A8D5G2C8"/>
<dbReference type="KEGG" id="mpau:ZMTM_23790"/>
<evidence type="ECO:0000313" key="6">
    <source>
        <dbReference type="Proteomes" id="UP000826722"/>
    </source>
</evidence>
<name>A0A8D5G2C8_9PROT</name>
<sequence length="102" mass="11799">MSYFQHHVFFCLNQRDKGESCCANLGAEAAFDHMKSRVKALKLNKNHEVRINRAGCLDRCELGPVMVVYPETIWYQFVDNDDIDEIIESHLVNGKPVERLMV</sequence>
<dbReference type="SUPFAM" id="SSF52833">
    <property type="entry name" value="Thioredoxin-like"/>
    <property type="match status" value="1"/>
</dbReference>
<evidence type="ECO:0000313" key="5">
    <source>
        <dbReference type="EMBL" id="BCM26120.1"/>
    </source>
</evidence>
<proteinExistence type="predicted"/>
<accession>A0A8D5G2C8</accession>
<dbReference type="EMBL" id="AP024110">
    <property type="protein sequence ID" value="BCM26120.1"/>
    <property type="molecule type" value="Genomic_DNA"/>
</dbReference>
<evidence type="ECO:0000256" key="1">
    <source>
        <dbReference type="ARBA" id="ARBA00001917"/>
    </source>
</evidence>
<keyword evidence="4" id="KW-0411">Iron-sulfur</keyword>
<dbReference type="Proteomes" id="UP000826722">
    <property type="component" value="Chromosome"/>
</dbReference>
<dbReference type="GO" id="GO:0046872">
    <property type="term" value="F:metal ion binding"/>
    <property type="evidence" value="ECO:0007669"/>
    <property type="project" value="UniProtKB-KW"/>
</dbReference>
<dbReference type="RefSeq" id="WP_221764141.1">
    <property type="nucleotide sequence ID" value="NZ_AP024110.1"/>
</dbReference>
<dbReference type="PANTHER" id="PTHR43578:SF3">
    <property type="entry name" value="NADH-QUINONE OXIDOREDUCTASE SUBUNIT F"/>
    <property type="match status" value="1"/>
</dbReference>
<dbReference type="Pfam" id="PF01257">
    <property type="entry name" value="2Fe-2S_thioredx"/>
    <property type="match status" value="1"/>
</dbReference>
<reference evidence="5" key="1">
    <citation type="journal article" date="2021" name="Arch. Microbiol.">
        <title>Methyloradius palustris gen. nov., sp. nov., a methanol-oxidizing bacterium isolated from snow.</title>
        <authorList>
            <person name="Miyadera T."/>
            <person name="Kojima H."/>
            <person name="Fukui M."/>
        </authorList>
    </citation>
    <scope>NUCLEOTIDE SEQUENCE</scope>
    <source>
        <strain evidence="5">Zm11</strain>
    </source>
</reference>
<dbReference type="Gene3D" id="3.40.30.10">
    <property type="entry name" value="Glutaredoxin"/>
    <property type="match status" value="1"/>
</dbReference>
<dbReference type="CDD" id="cd02980">
    <property type="entry name" value="TRX_Fd_family"/>
    <property type="match status" value="1"/>
</dbReference>